<evidence type="ECO:0000256" key="1">
    <source>
        <dbReference type="SAM" id="Phobius"/>
    </source>
</evidence>
<protein>
    <submittedName>
        <fullName evidence="3">Membrane protein implicated in regulation of membrane protease activity</fullName>
    </submittedName>
</protein>
<name>A0A7W7AB35_9SPHN</name>
<dbReference type="GO" id="GO:0008233">
    <property type="term" value="F:peptidase activity"/>
    <property type="evidence" value="ECO:0007669"/>
    <property type="project" value="UniProtKB-KW"/>
</dbReference>
<gene>
    <name evidence="3" type="ORF">GGR37_001368</name>
</gene>
<dbReference type="InterPro" id="IPR021309">
    <property type="entry name" value="YgaP-like_TM"/>
</dbReference>
<dbReference type="Proteomes" id="UP000538566">
    <property type="component" value="Unassembled WGS sequence"/>
</dbReference>
<dbReference type="AlphaFoldDB" id="A0A7W7AB35"/>
<keyword evidence="3" id="KW-0645">Protease</keyword>
<accession>A0A7W7AB35</accession>
<feature type="transmembrane region" description="Helical" evidence="1">
    <location>
        <begin position="12"/>
        <end position="29"/>
    </location>
</feature>
<sequence>MMFKTNVGGIDRILRIVLGLVLITLVFVGPQTPLGWIGIVPLATGLLRTCPLYSLLGMNTCPR</sequence>
<reference evidence="3 4" key="1">
    <citation type="submission" date="2020-08" db="EMBL/GenBank/DDBJ databases">
        <title>Genomic Encyclopedia of Type Strains, Phase IV (KMG-IV): sequencing the most valuable type-strain genomes for metagenomic binning, comparative biology and taxonomic classification.</title>
        <authorList>
            <person name="Goeker M."/>
        </authorList>
    </citation>
    <scope>NUCLEOTIDE SEQUENCE [LARGE SCALE GENOMIC DNA]</scope>
    <source>
        <strain evidence="3 4">DSM 17507</strain>
    </source>
</reference>
<evidence type="ECO:0000313" key="4">
    <source>
        <dbReference type="Proteomes" id="UP000538566"/>
    </source>
</evidence>
<dbReference type="Pfam" id="PF11127">
    <property type="entry name" value="YgaP-like_TM"/>
    <property type="match status" value="1"/>
</dbReference>
<organism evidence="3 4">
    <name type="scientific">Novosphingobium taihuense</name>
    <dbReference type="NCBI Taxonomy" id="260085"/>
    <lineage>
        <taxon>Bacteria</taxon>
        <taxon>Pseudomonadati</taxon>
        <taxon>Pseudomonadota</taxon>
        <taxon>Alphaproteobacteria</taxon>
        <taxon>Sphingomonadales</taxon>
        <taxon>Sphingomonadaceae</taxon>
        <taxon>Novosphingobium</taxon>
    </lineage>
</organism>
<keyword evidence="3" id="KW-0378">Hydrolase</keyword>
<keyword evidence="1" id="KW-0472">Membrane</keyword>
<proteinExistence type="predicted"/>
<keyword evidence="4" id="KW-1185">Reference proteome</keyword>
<dbReference type="EMBL" id="JACHOA010000002">
    <property type="protein sequence ID" value="MBB4613109.1"/>
    <property type="molecule type" value="Genomic_DNA"/>
</dbReference>
<evidence type="ECO:0000313" key="3">
    <source>
        <dbReference type="EMBL" id="MBB4613109.1"/>
    </source>
</evidence>
<keyword evidence="1" id="KW-1133">Transmembrane helix</keyword>
<feature type="domain" description="Inner membrane protein YgaP-like transmembrane" evidence="2">
    <location>
        <begin position="4"/>
        <end position="62"/>
    </location>
</feature>
<comment type="caution">
    <text evidence="3">The sequence shown here is derived from an EMBL/GenBank/DDBJ whole genome shotgun (WGS) entry which is preliminary data.</text>
</comment>
<dbReference type="GO" id="GO:0006508">
    <property type="term" value="P:proteolysis"/>
    <property type="evidence" value="ECO:0007669"/>
    <property type="project" value="UniProtKB-KW"/>
</dbReference>
<feature type="transmembrane region" description="Helical" evidence="1">
    <location>
        <begin position="35"/>
        <end position="56"/>
    </location>
</feature>
<evidence type="ECO:0000259" key="2">
    <source>
        <dbReference type="Pfam" id="PF11127"/>
    </source>
</evidence>
<keyword evidence="1" id="KW-0812">Transmembrane</keyword>